<accession>A0A1G5RHA5</accession>
<dbReference type="RefSeq" id="WP_049584884.1">
    <property type="nucleotide sequence ID" value="NZ_JXSK01000009.1"/>
</dbReference>
<gene>
    <name evidence="1" type="ORF">SAMN02982990_04281</name>
</gene>
<evidence type="ECO:0000313" key="2">
    <source>
        <dbReference type="Proteomes" id="UP000183223"/>
    </source>
</evidence>
<name>A0A1G5RHA5_PHOLU</name>
<keyword evidence="2" id="KW-1185">Reference proteome</keyword>
<reference evidence="2" key="1">
    <citation type="submission" date="2016-10" db="EMBL/GenBank/DDBJ databases">
        <authorList>
            <person name="Varghese N."/>
            <person name="Submissions S."/>
        </authorList>
    </citation>
    <scope>NUCLEOTIDE SEQUENCE [LARGE SCALE GENOMIC DNA]</scope>
    <source>
        <strain evidence="2">ATCC 29999</strain>
    </source>
</reference>
<dbReference type="AlphaFoldDB" id="A0A1G5RHA5"/>
<sequence length="130" mass="14532">MGISSHISPELYNLLIEEIPEKDEAKLDTLYKTNFGDITTAQLMSPSYLARYYGVSPEDIAYVTTSLSHVGYSSDILVIPLVDNAGKMEVVRVTRTPSDNYTGQTNYIELYPQGSDNYLIKYNLSSSYSP</sequence>
<dbReference type="EMBL" id="FMWJ01000036">
    <property type="protein sequence ID" value="SCZ73475.1"/>
    <property type="molecule type" value="Genomic_DNA"/>
</dbReference>
<protein>
    <submittedName>
        <fullName evidence="1">Uncharacterized protein</fullName>
    </submittedName>
</protein>
<proteinExistence type="predicted"/>
<dbReference type="Proteomes" id="UP000183223">
    <property type="component" value="Unassembled WGS sequence"/>
</dbReference>
<evidence type="ECO:0000313" key="1">
    <source>
        <dbReference type="EMBL" id="SCZ73475.1"/>
    </source>
</evidence>
<organism evidence="1 2">
    <name type="scientific">Photorhabdus luminescens</name>
    <name type="common">Xenorhabdus luminescens</name>
    <dbReference type="NCBI Taxonomy" id="29488"/>
    <lineage>
        <taxon>Bacteria</taxon>
        <taxon>Pseudomonadati</taxon>
        <taxon>Pseudomonadota</taxon>
        <taxon>Gammaproteobacteria</taxon>
        <taxon>Enterobacterales</taxon>
        <taxon>Morganellaceae</taxon>
        <taxon>Photorhabdus</taxon>
    </lineage>
</organism>